<sequence length="120" mass="13465">MSFLFLDGWDLRSIRSSKMNFPSTVDRMVQKLETISQQSLAPGDLAASHAVAVRFSLFAEKMCLCKKLYANKLKAEADHPTPGLDTSALPDSISMEELFEGFEDSIWPDLTADWNANMQF</sequence>
<dbReference type="EMBL" id="KN847009">
    <property type="protein sequence ID" value="KIW86884.1"/>
    <property type="molecule type" value="Genomic_DNA"/>
</dbReference>
<gene>
    <name evidence="1" type="ORF">Z519_12505</name>
</gene>
<organism evidence="1 2">
    <name type="scientific">Cladophialophora bantiana (strain ATCC 10958 / CBS 173.52 / CDC B-1940 / NIH 8579)</name>
    <name type="common">Xylohypha bantiana</name>
    <dbReference type="NCBI Taxonomy" id="1442370"/>
    <lineage>
        <taxon>Eukaryota</taxon>
        <taxon>Fungi</taxon>
        <taxon>Dikarya</taxon>
        <taxon>Ascomycota</taxon>
        <taxon>Pezizomycotina</taxon>
        <taxon>Eurotiomycetes</taxon>
        <taxon>Chaetothyriomycetidae</taxon>
        <taxon>Chaetothyriales</taxon>
        <taxon>Herpotrichiellaceae</taxon>
        <taxon>Cladophialophora</taxon>
    </lineage>
</organism>
<dbReference type="VEuPathDB" id="FungiDB:Z519_12505"/>
<dbReference type="RefSeq" id="XP_016613553.1">
    <property type="nucleotide sequence ID" value="XM_016770211.1"/>
</dbReference>
<dbReference type="HOGENOM" id="CLU_2049428_0_0_1"/>
<dbReference type="GeneID" id="27705433"/>
<protein>
    <submittedName>
        <fullName evidence="1">Uncharacterized protein</fullName>
    </submittedName>
</protein>
<name>A0A0D2HR50_CLAB1</name>
<evidence type="ECO:0000313" key="2">
    <source>
        <dbReference type="Proteomes" id="UP000053789"/>
    </source>
</evidence>
<accession>A0A0D2HR50</accession>
<reference evidence="1" key="1">
    <citation type="submission" date="2015-01" db="EMBL/GenBank/DDBJ databases">
        <title>The Genome Sequence of Cladophialophora bantiana CBS 173.52.</title>
        <authorList>
            <consortium name="The Broad Institute Genomics Platform"/>
            <person name="Cuomo C."/>
            <person name="de Hoog S."/>
            <person name="Gorbushina A."/>
            <person name="Stielow B."/>
            <person name="Teixiera M."/>
            <person name="Abouelleil A."/>
            <person name="Chapman S.B."/>
            <person name="Priest M."/>
            <person name="Young S.K."/>
            <person name="Wortman J."/>
            <person name="Nusbaum C."/>
            <person name="Birren B."/>
        </authorList>
    </citation>
    <scope>NUCLEOTIDE SEQUENCE [LARGE SCALE GENOMIC DNA]</scope>
    <source>
        <strain evidence="1">CBS 173.52</strain>
    </source>
</reference>
<proteinExistence type="predicted"/>
<keyword evidence="2" id="KW-1185">Reference proteome</keyword>
<dbReference type="Proteomes" id="UP000053789">
    <property type="component" value="Unassembled WGS sequence"/>
</dbReference>
<evidence type="ECO:0000313" key="1">
    <source>
        <dbReference type="EMBL" id="KIW86884.1"/>
    </source>
</evidence>
<dbReference type="AlphaFoldDB" id="A0A0D2HR50"/>